<comment type="caution">
    <text evidence="1">The sequence shown here is derived from an EMBL/GenBank/DDBJ whole genome shotgun (WGS) entry which is preliminary data.</text>
</comment>
<proteinExistence type="predicted"/>
<reference evidence="1" key="1">
    <citation type="journal article" date="2023" name="Science">
        <title>Genome structures resolve the early diversification of teleost fishes.</title>
        <authorList>
            <person name="Parey E."/>
            <person name="Louis A."/>
            <person name="Montfort J."/>
            <person name="Bouchez O."/>
            <person name="Roques C."/>
            <person name="Iampietro C."/>
            <person name="Lluch J."/>
            <person name="Castinel A."/>
            <person name="Donnadieu C."/>
            <person name="Desvignes T."/>
            <person name="Floi Bucao C."/>
            <person name="Jouanno E."/>
            <person name="Wen M."/>
            <person name="Mejri S."/>
            <person name="Dirks R."/>
            <person name="Jansen H."/>
            <person name="Henkel C."/>
            <person name="Chen W.J."/>
            <person name="Zahm M."/>
            <person name="Cabau C."/>
            <person name="Klopp C."/>
            <person name="Thompson A.W."/>
            <person name="Robinson-Rechavi M."/>
            <person name="Braasch I."/>
            <person name="Lecointre G."/>
            <person name="Bobe J."/>
            <person name="Postlethwait J.H."/>
            <person name="Berthelot C."/>
            <person name="Roest Crollius H."/>
            <person name="Guiguen Y."/>
        </authorList>
    </citation>
    <scope>NUCLEOTIDE SEQUENCE</scope>
    <source>
        <strain evidence="1">NC1722</strain>
    </source>
</reference>
<dbReference type="EMBL" id="JAINUG010000106">
    <property type="protein sequence ID" value="KAJ8396492.1"/>
    <property type="molecule type" value="Genomic_DNA"/>
</dbReference>
<dbReference type="AlphaFoldDB" id="A0AAD7WGU5"/>
<evidence type="ECO:0000313" key="1">
    <source>
        <dbReference type="EMBL" id="KAJ8396492.1"/>
    </source>
</evidence>
<keyword evidence="2" id="KW-1185">Reference proteome</keyword>
<protein>
    <submittedName>
        <fullName evidence="1">Uncharacterized protein</fullName>
    </submittedName>
</protein>
<gene>
    <name evidence="1" type="ORF">AAFF_G00017980</name>
</gene>
<dbReference type="Proteomes" id="UP001221898">
    <property type="component" value="Unassembled WGS sequence"/>
</dbReference>
<name>A0AAD7WGU5_9TELE</name>
<organism evidence="1 2">
    <name type="scientific">Aldrovandia affinis</name>
    <dbReference type="NCBI Taxonomy" id="143900"/>
    <lineage>
        <taxon>Eukaryota</taxon>
        <taxon>Metazoa</taxon>
        <taxon>Chordata</taxon>
        <taxon>Craniata</taxon>
        <taxon>Vertebrata</taxon>
        <taxon>Euteleostomi</taxon>
        <taxon>Actinopterygii</taxon>
        <taxon>Neopterygii</taxon>
        <taxon>Teleostei</taxon>
        <taxon>Notacanthiformes</taxon>
        <taxon>Halosauridae</taxon>
        <taxon>Aldrovandia</taxon>
    </lineage>
</organism>
<evidence type="ECO:0000313" key="2">
    <source>
        <dbReference type="Proteomes" id="UP001221898"/>
    </source>
</evidence>
<accession>A0AAD7WGU5</accession>
<sequence length="113" mass="13164">MIKCDSKHSFTFLMYSTLKHYIRSRPIKGDYRVFILFFSILKYFYISSHCVSRCHCAPQFVKASISLRQNTLSGCRDGLVFFGCVWTGIFHVSIRTTLSHRLVSVLSKVQWVD</sequence>